<dbReference type="AlphaFoldDB" id="A0A5C1AD05"/>
<evidence type="ECO:0008006" key="3">
    <source>
        <dbReference type="Google" id="ProtNLM"/>
    </source>
</evidence>
<dbReference type="EMBL" id="CP042425">
    <property type="protein sequence ID" value="QEL14994.1"/>
    <property type="molecule type" value="Genomic_DNA"/>
</dbReference>
<dbReference type="InterPro" id="IPR016024">
    <property type="entry name" value="ARM-type_fold"/>
</dbReference>
<reference evidence="2" key="1">
    <citation type="submission" date="2019-08" db="EMBL/GenBank/DDBJ databases">
        <title>Limnoglobus roseus gen. nov., sp. nov., a novel freshwater planctomycete with a giant genome from the family Gemmataceae.</title>
        <authorList>
            <person name="Kulichevskaya I.S."/>
            <person name="Naumoff D.G."/>
            <person name="Miroshnikov K."/>
            <person name="Ivanova A."/>
            <person name="Philippov D.A."/>
            <person name="Hakobyan A."/>
            <person name="Rijpstra I.C."/>
            <person name="Sinninghe Damste J.S."/>
            <person name="Liesack W."/>
            <person name="Dedysh S.N."/>
        </authorList>
    </citation>
    <scope>NUCLEOTIDE SEQUENCE [LARGE SCALE GENOMIC DNA]</scope>
    <source>
        <strain evidence="2">PX52</strain>
    </source>
</reference>
<dbReference type="Pfam" id="PF13646">
    <property type="entry name" value="HEAT_2"/>
    <property type="match status" value="1"/>
</dbReference>
<keyword evidence="2" id="KW-1185">Reference proteome</keyword>
<protein>
    <recommendedName>
        <fullName evidence="3">HEAT repeat domain-containing protein</fullName>
    </recommendedName>
</protein>
<proteinExistence type="predicted"/>
<dbReference type="Gene3D" id="1.25.10.10">
    <property type="entry name" value="Leucine-rich Repeat Variant"/>
    <property type="match status" value="1"/>
</dbReference>
<sequence length="229" mass="24851">MMNTDAVFYRAIELLKRGDLARIKTLFASSDAAVKAAVLNGLWGEPGGKPEVGPGVVALAVEGAAHPSPEVRRMACSVFQNQDAWGVDVSPAIGPLLALLGDADAEVRRTAAYATGNVCRRRFDWSPHFAALRRLLSDPYLYLPEAAAWALAKMSRAGHDIGPAIGPLVRVLSRRREYGEPRKQAAKALLHYARKSAAGRDRVRRAVDAATLDGRRKEVTRFLEQLGAL</sequence>
<evidence type="ECO:0000313" key="2">
    <source>
        <dbReference type="Proteomes" id="UP000324974"/>
    </source>
</evidence>
<name>A0A5C1AD05_9BACT</name>
<dbReference type="RefSeq" id="WP_168218887.1">
    <property type="nucleotide sequence ID" value="NZ_CP042425.1"/>
</dbReference>
<dbReference type="Proteomes" id="UP000324974">
    <property type="component" value="Chromosome"/>
</dbReference>
<dbReference type="InterPro" id="IPR011989">
    <property type="entry name" value="ARM-like"/>
</dbReference>
<gene>
    <name evidence="1" type="ORF">PX52LOC_01899</name>
</gene>
<organism evidence="1 2">
    <name type="scientific">Limnoglobus roseus</name>
    <dbReference type="NCBI Taxonomy" id="2598579"/>
    <lineage>
        <taxon>Bacteria</taxon>
        <taxon>Pseudomonadati</taxon>
        <taxon>Planctomycetota</taxon>
        <taxon>Planctomycetia</taxon>
        <taxon>Gemmatales</taxon>
        <taxon>Gemmataceae</taxon>
        <taxon>Limnoglobus</taxon>
    </lineage>
</organism>
<accession>A0A5C1AD05</accession>
<dbReference type="SUPFAM" id="SSF48371">
    <property type="entry name" value="ARM repeat"/>
    <property type="match status" value="1"/>
</dbReference>
<dbReference type="KEGG" id="lrs:PX52LOC_01899"/>
<evidence type="ECO:0000313" key="1">
    <source>
        <dbReference type="EMBL" id="QEL14994.1"/>
    </source>
</evidence>